<gene>
    <name evidence="4" type="ORF">R1flu_015156</name>
</gene>
<dbReference type="GO" id="GO:0046872">
    <property type="term" value="F:metal ion binding"/>
    <property type="evidence" value="ECO:0007669"/>
    <property type="project" value="UniProtKB-KW"/>
</dbReference>
<name>A0ABD1YIH2_9MARC</name>
<protein>
    <submittedName>
        <fullName evidence="4">Uncharacterized protein</fullName>
    </submittedName>
</protein>
<dbReference type="InterPro" id="IPR008584">
    <property type="entry name" value="CXXC_Zn-binding_euk"/>
</dbReference>
<comment type="similarity">
    <text evidence="1">Belongs to the UPF0587 family.</text>
</comment>
<dbReference type="EMBL" id="JBHFFA010000004">
    <property type="protein sequence ID" value="KAL2630470.1"/>
    <property type="molecule type" value="Genomic_DNA"/>
</dbReference>
<comment type="caution">
    <text evidence="4">The sequence shown here is derived from an EMBL/GenBank/DDBJ whole genome shotgun (WGS) entry which is preliminary data.</text>
</comment>
<evidence type="ECO:0000313" key="4">
    <source>
        <dbReference type="EMBL" id="KAL2630470.1"/>
    </source>
</evidence>
<dbReference type="SUPFAM" id="SSF141678">
    <property type="entry name" value="MAL13P1.257-like"/>
    <property type="match status" value="1"/>
</dbReference>
<evidence type="ECO:0000256" key="2">
    <source>
        <dbReference type="ARBA" id="ARBA00022723"/>
    </source>
</evidence>
<organism evidence="4 5">
    <name type="scientific">Riccia fluitans</name>
    <dbReference type="NCBI Taxonomy" id="41844"/>
    <lineage>
        <taxon>Eukaryota</taxon>
        <taxon>Viridiplantae</taxon>
        <taxon>Streptophyta</taxon>
        <taxon>Embryophyta</taxon>
        <taxon>Marchantiophyta</taxon>
        <taxon>Marchantiopsida</taxon>
        <taxon>Marchantiidae</taxon>
        <taxon>Marchantiales</taxon>
        <taxon>Ricciaceae</taxon>
        <taxon>Riccia</taxon>
    </lineage>
</organism>
<sequence length="191" mass="21162">MVLLLLKIKADLENITNLKPTGGSDGSEFTYYFKIKCGNCGTISDKDSSITASEEYPIPKSRGTAHLVQKCKACDNLGNISLIDGRGKPYTAEDSESRKFVPLACFDCRGIEPAEFVFRDGWSAEGLSGTKFENIDLSDGEWSEYDERASDSVGILNIQHTFEELVTKSYVYVNQSQSNCPRLFKQVSILS</sequence>
<reference evidence="4 5" key="1">
    <citation type="submission" date="2024-09" db="EMBL/GenBank/DDBJ databases">
        <title>Chromosome-scale assembly of Riccia fluitans.</title>
        <authorList>
            <person name="Paukszto L."/>
            <person name="Sawicki J."/>
            <person name="Karawczyk K."/>
            <person name="Piernik-Szablinska J."/>
            <person name="Szczecinska M."/>
            <person name="Mazdziarz M."/>
        </authorList>
    </citation>
    <scope>NUCLEOTIDE SEQUENCE [LARGE SCALE GENOMIC DNA]</scope>
    <source>
        <strain evidence="4">Rf_01</strain>
        <tissue evidence="4">Aerial parts of the thallus</tissue>
    </source>
</reference>
<dbReference type="Pfam" id="PF05907">
    <property type="entry name" value="CXXC_Zn-b_euk"/>
    <property type="match status" value="1"/>
</dbReference>
<evidence type="ECO:0000256" key="3">
    <source>
        <dbReference type="ARBA" id="ARBA00022833"/>
    </source>
</evidence>
<proteinExistence type="inferred from homology"/>
<dbReference type="PANTHER" id="PTHR12857:SF0">
    <property type="entry name" value="CXXC MOTIF CONTAINING ZINC BINDING PROTEIN"/>
    <property type="match status" value="1"/>
</dbReference>
<accession>A0ABD1YIH2</accession>
<evidence type="ECO:0000313" key="5">
    <source>
        <dbReference type="Proteomes" id="UP001605036"/>
    </source>
</evidence>
<keyword evidence="2" id="KW-0479">Metal-binding</keyword>
<keyword evidence="5" id="KW-1185">Reference proteome</keyword>
<dbReference type="PANTHER" id="PTHR12857">
    <property type="entry name" value="CXXC MOTIF CONTAINING ZINC BINDING PROTEIN"/>
    <property type="match status" value="1"/>
</dbReference>
<keyword evidence="3" id="KW-0862">Zinc</keyword>
<dbReference type="Proteomes" id="UP001605036">
    <property type="component" value="Unassembled WGS sequence"/>
</dbReference>
<dbReference type="AlphaFoldDB" id="A0ABD1YIH2"/>
<evidence type="ECO:0000256" key="1">
    <source>
        <dbReference type="ARBA" id="ARBA00007818"/>
    </source>
</evidence>